<proteinExistence type="predicted"/>
<accession>A0AAE0L2L4</accession>
<dbReference type="GO" id="GO:0003723">
    <property type="term" value="F:RNA binding"/>
    <property type="evidence" value="ECO:0007669"/>
    <property type="project" value="UniProtKB-KW"/>
</dbReference>
<dbReference type="SMART" id="SM00363">
    <property type="entry name" value="S4"/>
    <property type="match status" value="1"/>
</dbReference>
<dbReference type="CDD" id="cd00165">
    <property type="entry name" value="S4"/>
    <property type="match status" value="1"/>
</dbReference>
<comment type="caution">
    <text evidence="3">The sequence shown here is derived from an EMBL/GenBank/DDBJ whole genome shotgun (WGS) entry which is preliminary data.</text>
</comment>
<keyword evidence="4" id="KW-1185">Reference proteome</keyword>
<dbReference type="PANTHER" id="PTHR13633:SF3">
    <property type="entry name" value="MITOCHONDRIAL TRANSCRIPTION RESCUE FACTOR 1"/>
    <property type="match status" value="1"/>
</dbReference>
<dbReference type="InterPro" id="IPR002942">
    <property type="entry name" value="S4_RNA-bd"/>
</dbReference>
<reference evidence="3 4" key="1">
    <citation type="journal article" date="2015" name="Genome Biol. Evol.">
        <title>Comparative Genomics of a Bacterivorous Green Alga Reveals Evolutionary Causalities and Consequences of Phago-Mixotrophic Mode of Nutrition.</title>
        <authorList>
            <person name="Burns J.A."/>
            <person name="Paasch A."/>
            <person name="Narechania A."/>
            <person name="Kim E."/>
        </authorList>
    </citation>
    <scope>NUCLEOTIDE SEQUENCE [LARGE SCALE GENOMIC DNA]</scope>
    <source>
        <strain evidence="3 4">PLY_AMNH</strain>
    </source>
</reference>
<evidence type="ECO:0000313" key="4">
    <source>
        <dbReference type="Proteomes" id="UP001190700"/>
    </source>
</evidence>
<sequence length="92" mass="10036">MRPPKVDEMRSVEASLRVDAVASAGFRMPRSKCVAAITSGDVRINWKSTGVKPGKTVQTGDVISIRGKGRLEIGDISKTNKGRYAVEMVRFI</sequence>
<dbReference type="Gene3D" id="3.10.290.10">
    <property type="entry name" value="RNA-binding S4 domain"/>
    <property type="match status" value="1"/>
</dbReference>
<dbReference type="EMBL" id="LGRX02010860">
    <property type="protein sequence ID" value="KAK3269582.1"/>
    <property type="molecule type" value="Genomic_DNA"/>
</dbReference>
<name>A0AAE0L2L4_9CHLO</name>
<keyword evidence="1" id="KW-0694">RNA-binding</keyword>
<protein>
    <recommendedName>
        <fullName evidence="2">RNA-binding S4 domain-containing protein</fullName>
    </recommendedName>
</protein>
<evidence type="ECO:0000256" key="1">
    <source>
        <dbReference type="PROSITE-ProRule" id="PRU00182"/>
    </source>
</evidence>
<feature type="domain" description="RNA-binding S4" evidence="2">
    <location>
        <begin position="16"/>
        <end position="77"/>
    </location>
</feature>
<gene>
    <name evidence="3" type="ORF">CYMTET_21983</name>
</gene>
<evidence type="ECO:0000313" key="3">
    <source>
        <dbReference type="EMBL" id="KAK3269582.1"/>
    </source>
</evidence>
<dbReference type="Proteomes" id="UP001190700">
    <property type="component" value="Unassembled WGS sequence"/>
</dbReference>
<dbReference type="PANTHER" id="PTHR13633">
    <property type="entry name" value="MITOCHONDRIAL TRANSCRIPTION RESCUE FACTOR 1"/>
    <property type="match status" value="1"/>
</dbReference>
<dbReference type="AlphaFoldDB" id="A0AAE0L2L4"/>
<dbReference type="SUPFAM" id="SSF55174">
    <property type="entry name" value="Alpha-L RNA-binding motif"/>
    <property type="match status" value="1"/>
</dbReference>
<evidence type="ECO:0000259" key="2">
    <source>
        <dbReference type="SMART" id="SM00363"/>
    </source>
</evidence>
<organism evidence="3 4">
    <name type="scientific">Cymbomonas tetramitiformis</name>
    <dbReference type="NCBI Taxonomy" id="36881"/>
    <lineage>
        <taxon>Eukaryota</taxon>
        <taxon>Viridiplantae</taxon>
        <taxon>Chlorophyta</taxon>
        <taxon>Pyramimonadophyceae</taxon>
        <taxon>Pyramimonadales</taxon>
        <taxon>Pyramimonadaceae</taxon>
        <taxon>Cymbomonas</taxon>
    </lineage>
</organism>
<dbReference type="InterPro" id="IPR036986">
    <property type="entry name" value="S4_RNA-bd_sf"/>
</dbReference>
<dbReference type="PROSITE" id="PS50889">
    <property type="entry name" value="S4"/>
    <property type="match status" value="1"/>
</dbReference>